<feature type="compositionally biased region" description="Basic and acidic residues" evidence="1">
    <location>
        <begin position="108"/>
        <end position="122"/>
    </location>
</feature>
<evidence type="ECO:0000313" key="2">
    <source>
        <dbReference type="EMBL" id="GFE52754.1"/>
    </source>
</evidence>
<keyword evidence="3" id="KW-1185">Reference proteome</keyword>
<dbReference type="OrthoDB" id="445594at2759"/>
<evidence type="ECO:0000256" key="1">
    <source>
        <dbReference type="SAM" id="MobiDB-lite"/>
    </source>
</evidence>
<dbReference type="EMBL" id="BLIY01000002">
    <property type="protein sequence ID" value="GFE52754.1"/>
    <property type="molecule type" value="Genomic_DNA"/>
</dbReference>
<dbReference type="Proteomes" id="UP001057455">
    <property type="component" value="Unassembled WGS sequence"/>
</dbReference>
<feature type="compositionally biased region" description="Polar residues" evidence="1">
    <location>
        <begin position="42"/>
        <end position="58"/>
    </location>
</feature>
<feature type="compositionally biased region" description="Basic and acidic residues" evidence="1">
    <location>
        <begin position="90"/>
        <end position="101"/>
    </location>
</feature>
<protein>
    <submittedName>
        <fullName evidence="2">Uncharacterized protein</fullName>
    </submittedName>
</protein>
<evidence type="ECO:0000313" key="3">
    <source>
        <dbReference type="Proteomes" id="UP001057455"/>
    </source>
</evidence>
<accession>A0A9W5WTG6</accession>
<dbReference type="Gene3D" id="1.25.40.180">
    <property type="match status" value="1"/>
</dbReference>
<dbReference type="AlphaFoldDB" id="A0A9W5WTG6"/>
<reference evidence="2" key="1">
    <citation type="submission" date="2019-12" db="EMBL/GenBank/DDBJ databases">
        <title>Genome sequence of Babesia ovis.</title>
        <authorList>
            <person name="Yamagishi J."/>
            <person name="Sevinc F."/>
            <person name="Xuan X."/>
        </authorList>
    </citation>
    <scope>NUCLEOTIDE SEQUENCE</scope>
    <source>
        <strain evidence="2">Selcuk</strain>
    </source>
</reference>
<proteinExistence type="predicted"/>
<feature type="region of interest" description="Disordered" evidence="1">
    <location>
        <begin position="18"/>
        <end position="200"/>
    </location>
</feature>
<comment type="caution">
    <text evidence="2">The sequence shown here is derived from an EMBL/GenBank/DDBJ whole genome shotgun (WGS) entry which is preliminary data.</text>
</comment>
<organism evidence="2 3">
    <name type="scientific">Babesia ovis</name>
    <dbReference type="NCBI Taxonomy" id="5869"/>
    <lineage>
        <taxon>Eukaryota</taxon>
        <taxon>Sar</taxon>
        <taxon>Alveolata</taxon>
        <taxon>Apicomplexa</taxon>
        <taxon>Aconoidasida</taxon>
        <taxon>Piroplasmida</taxon>
        <taxon>Babesiidae</taxon>
        <taxon>Babesia</taxon>
    </lineage>
</organism>
<name>A0A9W5WTG6_BABOV</name>
<feature type="compositionally biased region" description="Basic and acidic residues" evidence="1">
    <location>
        <begin position="68"/>
        <end position="82"/>
    </location>
</feature>
<gene>
    <name evidence="2" type="ORF">BaOVIS_001580</name>
</gene>
<sequence length="546" mass="62400">MAARKPISVNLRDLQRVLNEGKPEMPRFSSAVTGNNEEEEQNNASFGPTRYKSSNSRWANEVDEEDFDTRRRGDGPDDKPEPDFSTVRNTDNEFVRLDSRGHASGRNATHDDTERKPEDDVWRNPSSQTRNETSEEEDIWRRPSSNRNADKPKQDEEDNMFNRAGLQRGNSGKKLYVPPSKKFDSAFGDAEGSSEPTTSRFSCLDSGFEMRHSTSSNFESSRTKEIFSMHRRDSESREFNSNYGREAFRDLNRENSRSSSFFGDQQRSGLYVPAYKRGQTQQVTPTPRNSTVHDIFLKAAKITETKVNDDKKLAKPEPRKEPLEKQMSQAELVLKQKREAILRYNRMYEVNHETLQNVESAVNTLINGGHVDIQVVVPEDQEELVPAVLACLIAAKACETCKGMEDVLNKFRKIAPLVITLCERREDDITANLLTEIAKFICEWKLPAISESVYLIEAVFDALLQCDVIKRDAAIQWLEDVPGEVPDRINVILQLLPWKKWLLGETLETVPNASDQESEEEEEEEEDIDIEALVPKPVRISKPMMY</sequence>